<evidence type="ECO:0000256" key="1">
    <source>
        <dbReference type="SAM" id="MobiDB-lite"/>
    </source>
</evidence>
<organism evidence="2 3">
    <name type="scientific">Phakopsora pachyrhizi</name>
    <name type="common">Asian soybean rust disease fungus</name>
    <dbReference type="NCBI Taxonomy" id="170000"/>
    <lineage>
        <taxon>Eukaryota</taxon>
        <taxon>Fungi</taxon>
        <taxon>Dikarya</taxon>
        <taxon>Basidiomycota</taxon>
        <taxon>Pucciniomycotina</taxon>
        <taxon>Pucciniomycetes</taxon>
        <taxon>Pucciniales</taxon>
        <taxon>Phakopsoraceae</taxon>
        <taxon>Phakopsora</taxon>
    </lineage>
</organism>
<accession>A0AAV0BTG2</accession>
<feature type="region of interest" description="Disordered" evidence="1">
    <location>
        <begin position="660"/>
        <end position="695"/>
    </location>
</feature>
<feature type="compositionally biased region" description="Basic and acidic residues" evidence="1">
    <location>
        <begin position="662"/>
        <end position="695"/>
    </location>
</feature>
<dbReference type="Gene3D" id="1.25.40.10">
    <property type="entry name" value="Tetratricopeptide repeat domain"/>
    <property type="match status" value="1"/>
</dbReference>
<dbReference type="InterPro" id="IPR002885">
    <property type="entry name" value="PPR_rpt"/>
</dbReference>
<proteinExistence type="predicted"/>
<evidence type="ECO:0000313" key="2">
    <source>
        <dbReference type="EMBL" id="CAH7690074.1"/>
    </source>
</evidence>
<dbReference type="AlphaFoldDB" id="A0AAV0BTG2"/>
<dbReference type="Proteomes" id="UP001153365">
    <property type="component" value="Unassembled WGS sequence"/>
</dbReference>
<gene>
    <name evidence="2" type="ORF">PPACK8108_LOCUS25313</name>
</gene>
<dbReference type="InterPro" id="IPR011990">
    <property type="entry name" value="TPR-like_helical_dom_sf"/>
</dbReference>
<dbReference type="Pfam" id="PF01535">
    <property type="entry name" value="PPR"/>
    <property type="match status" value="2"/>
</dbReference>
<keyword evidence="3" id="KW-1185">Reference proteome</keyword>
<feature type="compositionally biased region" description="Low complexity" evidence="1">
    <location>
        <begin position="186"/>
        <end position="199"/>
    </location>
</feature>
<feature type="region of interest" description="Disordered" evidence="1">
    <location>
        <begin position="849"/>
        <end position="885"/>
    </location>
</feature>
<comment type="caution">
    <text evidence="2">The sequence shown here is derived from an EMBL/GenBank/DDBJ whole genome shotgun (WGS) entry which is preliminary data.</text>
</comment>
<feature type="region of interest" description="Disordered" evidence="1">
    <location>
        <begin position="184"/>
        <end position="211"/>
    </location>
</feature>
<name>A0AAV0BTG2_PHAPC</name>
<feature type="compositionally biased region" description="Polar residues" evidence="1">
    <location>
        <begin position="859"/>
        <end position="885"/>
    </location>
</feature>
<evidence type="ECO:0000313" key="3">
    <source>
        <dbReference type="Proteomes" id="UP001153365"/>
    </source>
</evidence>
<reference evidence="2" key="1">
    <citation type="submission" date="2022-06" db="EMBL/GenBank/DDBJ databases">
        <authorList>
            <consortium name="SYNGENTA / RWTH Aachen University"/>
        </authorList>
    </citation>
    <scope>NUCLEOTIDE SEQUENCE</scope>
</reference>
<dbReference type="EMBL" id="CALTRL010006197">
    <property type="protein sequence ID" value="CAH7690074.1"/>
    <property type="molecule type" value="Genomic_DNA"/>
</dbReference>
<protein>
    <submittedName>
        <fullName evidence="2">Expressed protein</fullName>
    </submittedName>
</protein>
<sequence>MLELILTLIIRPSSSVTRRIGFGIPEIGRRRRFTTQTVTRFRTNYHPRYQLNPTHAVTNLQLPQQPRLRFANNPTELTVRLKRLLLNPRLDQSTSSRVGSPIENSWRLIRSSSREVATISVWTEYLKTLIELGRYSMIYKVYLDCKRRKLVLDPRFFTTFLRGLSRSNRSDLITLDRLKDFWSQASSSGSRNNSRTSSSRSDDRDDTMSNQGESLRRDLSIELSNSYLNCLVCHGYFDEALEFFKGLNDRSVDNVTLTQMVQPILRSSRERQIRIRSSSTVNVQRDEVEIKSLDITPIREWYQRNNLLSTGLMGKEKPRRGRTGLDFRACLTLVELFMASESKADQEMGIRILSERFGLDLEKDKSIQRYKYWDSKRLENPLPTASSSSSSSSLDTVKIPLKTNEGRLDGVSEVSTDRLLKIESKTELTSLMRFLLKLKKFSLVKRIFKQIIKNRDLVLGFSRNNRLLDQIHFGLAIVAMGKCGDVDDVLNVLKMMLNSGEADLRPNQDTLDKSIQAIYQSKTVTIYKSKVSTEEQEQDDYDHFSRALIVLARLTERYEILNEVELKDSLIISTGSLIEEVNDKEKKKKKSLRRGDKVKDVGKVEVSNRTLCTLLQICNDDSRVLRLNDLDRVLNVIESFDRKLPTLYHHQSNDALLPTRVQTDRSSSEHYKNKMSRNDTARRQEKRKNDDSEGDLSRRKEFSEYWIKQYVWILTDVLDKTIGRFKNLIDKNKKPKARVDGDSVVSVVGNRDECDGYEERRLKELIKWRELIERFMSGKRAVYSENVGPLRSIQKDPKEIYNDNEVMENEWKVRNDNDESIDHKVRERFRDLRGEIERRVDQRRIRREFNQLNHRQKQQHNQGQKSKEINFSTNNKDTLKSSQPF</sequence>